<keyword evidence="3" id="KW-1185">Reference proteome</keyword>
<gene>
    <name evidence="2" type="ORF">Tco_0702404</name>
</gene>
<accession>A0ABQ4XXF2</accession>
<evidence type="ECO:0000313" key="2">
    <source>
        <dbReference type="EMBL" id="GJS69563.1"/>
    </source>
</evidence>
<sequence length="159" mass="17693">MPSDPITSTDPITSSEPIIISNKSLEFTSADDHPVLNEHDDSESVEDLGIAKDQFSIIRDPISEAELSTTEVSPSAEVFSTPPAPQDRWSREKHIELVNIIGEPQAGVTTRSRIRDSKATIVHECLYVNFLSDIETKKLIEALEEGWMDYCYARSAESI</sequence>
<dbReference type="Proteomes" id="UP001151760">
    <property type="component" value="Unassembled WGS sequence"/>
</dbReference>
<comment type="caution">
    <text evidence="2">The sequence shown here is derived from an EMBL/GenBank/DDBJ whole genome shotgun (WGS) entry which is preliminary data.</text>
</comment>
<name>A0ABQ4XXF2_9ASTR</name>
<evidence type="ECO:0000313" key="3">
    <source>
        <dbReference type="Proteomes" id="UP001151760"/>
    </source>
</evidence>
<proteinExistence type="predicted"/>
<reference evidence="2" key="2">
    <citation type="submission" date="2022-01" db="EMBL/GenBank/DDBJ databases">
        <authorList>
            <person name="Yamashiro T."/>
            <person name="Shiraishi A."/>
            <person name="Satake H."/>
            <person name="Nakayama K."/>
        </authorList>
    </citation>
    <scope>NUCLEOTIDE SEQUENCE</scope>
</reference>
<evidence type="ECO:0000256" key="1">
    <source>
        <dbReference type="SAM" id="MobiDB-lite"/>
    </source>
</evidence>
<reference evidence="2" key="1">
    <citation type="journal article" date="2022" name="Int. J. Mol. Sci.">
        <title>Draft Genome of Tanacetum Coccineum: Genomic Comparison of Closely Related Tanacetum-Family Plants.</title>
        <authorList>
            <person name="Yamashiro T."/>
            <person name="Shiraishi A."/>
            <person name="Nakayama K."/>
            <person name="Satake H."/>
        </authorList>
    </citation>
    <scope>NUCLEOTIDE SEQUENCE</scope>
</reference>
<dbReference type="EMBL" id="BQNB010009870">
    <property type="protein sequence ID" value="GJS69563.1"/>
    <property type="molecule type" value="Genomic_DNA"/>
</dbReference>
<protein>
    <submittedName>
        <fullName evidence="2">Uncharacterized protein</fullName>
    </submittedName>
</protein>
<organism evidence="2 3">
    <name type="scientific">Tanacetum coccineum</name>
    <dbReference type="NCBI Taxonomy" id="301880"/>
    <lineage>
        <taxon>Eukaryota</taxon>
        <taxon>Viridiplantae</taxon>
        <taxon>Streptophyta</taxon>
        <taxon>Embryophyta</taxon>
        <taxon>Tracheophyta</taxon>
        <taxon>Spermatophyta</taxon>
        <taxon>Magnoliopsida</taxon>
        <taxon>eudicotyledons</taxon>
        <taxon>Gunneridae</taxon>
        <taxon>Pentapetalae</taxon>
        <taxon>asterids</taxon>
        <taxon>campanulids</taxon>
        <taxon>Asterales</taxon>
        <taxon>Asteraceae</taxon>
        <taxon>Asteroideae</taxon>
        <taxon>Anthemideae</taxon>
        <taxon>Anthemidinae</taxon>
        <taxon>Tanacetum</taxon>
    </lineage>
</organism>
<feature type="region of interest" description="Disordered" evidence="1">
    <location>
        <begin position="69"/>
        <end position="88"/>
    </location>
</feature>